<evidence type="ECO:0000313" key="4">
    <source>
        <dbReference type="Proteomes" id="UP000275078"/>
    </source>
</evidence>
<accession>A0A3N4HCW6</accession>
<dbReference type="AlphaFoldDB" id="A0A3N4HCW6"/>
<feature type="compositionally biased region" description="Low complexity" evidence="1">
    <location>
        <begin position="111"/>
        <end position="121"/>
    </location>
</feature>
<dbReference type="OrthoDB" id="3863715at2759"/>
<dbReference type="Proteomes" id="UP000275078">
    <property type="component" value="Unassembled WGS sequence"/>
</dbReference>
<proteinExistence type="predicted"/>
<sequence length="601" mass="66397">MSGKTEKPTPKVNHPGSFPATPTLNTSGISDLPTKKERTGSTAPSPLITSFTAPLASSLDDDSDHPKSGSSDGGYRPRLYDRQRVPPRSVPTDWELPSRNPPSSTTGLFTQQPQKAPQAKPYIDDDQPFALITSSYDPSSNPTPAGHKLAYRQLLTALGSDNEDLTTQLRAQVYAHNLAVTEGKDEISIIDALCYRLDEIRHWAQHCKTTIVSLHYIVQKERAAHHATKTALRTAQDQLEAARIQVPTGIDSSDDEPTVPAPPHRGAAPGLSTGLPDFRYDTAFPYITRGVPAFSRSIEISKSLKIPLEANKIPPYNGNKDPETIHKFLRALDHHIQLLKDEFSDYQLIRYASTNLQGSVLEWAQQYRSQHPTAPWKAFLQAFKTRWVSPTAHFHLASKLNAMQVKGASSIDTFNYEFSQTLDMLGYKPKDVPEAHPYYALYQSKIKDPAIQQTIQTQAFTMGLQNEPMTLDTLMELASRLLAAKASTTANPPRPPAGNPSKSTGSHRRPFKAAVRALDSGSSADEDENRAEAPPATGDQEAYAIQHRTSTYIRRCHLCMALSHMMKECPLQAGLQQLRRDAAQKAEPRGARKDSKKPGKD</sequence>
<keyword evidence="4" id="KW-1185">Reference proteome</keyword>
<organism evidence="3 4">
    <name type="scientific">Ascobolus immersus RN42</name>
    <dbReference type="NCBI Taxonomy" id="1160509"/>
    <lineage>
        <taxon>Eukaryota</taxon>
        <taxon>Fungi</taxon>
        <taxon>Dikarya</taxon>
        <taxon>Ascomycota</taxon>
        <taxon>Pezizomycotina</taxon>
        <taxon>Pezizomycetes</taxon>
        <taxon>Pezizales</taxon>
        <taxon>Ascobolaceae</taxon>
        <taxon>Ascobolus</taxon>
    </lineage>
</organism>
<dbReference type="STRING" id="1160509.A0A3N4HCW6"/>
<reference evidence="3 4" key="1">
    <citation type="journal article" date="2018" name="Nat. Ecol. Evol.">
        <title>Pezizomycetes genomes reveal the molecular basis of ectomycorrhizal truffle lifestyle.</title>
        <authorList>
            <person name="Murat C."/>
            <person name="Payen T."/>
            <person name="Noel B."/>
            <person name="Kuo A."/>
            <person name="Morin E."/>
            <person name="Chen J."/>
            <person name="Kohler A."/>
            <person name="Krizsan K."/>
            <person name="Balestrini R."/>
            <person name="Da Silva C."/>
            <person name="Montanini B."/>
            <person name="Hainaut M."/>
            <person name="Levati E."/>
            <person name="Barry K.W."/>
            <person name="Belfiori B."/>
            <person name="Cichocki N."/>
            <person name="Clum A."/>
            <person name="Dockter R.B."/>
            <person name="Fauchery L."/>
            <person name="Guy J."/>
            <person name="Iotti M."/>
            <person name="Le Tacon F."/>
            <person name="Lindquist E.A."/>
            <person name="Lipzen A."/>
            <person name="Malagnac F."/>
            <person name="Mello A."/>
            <person name="Molinier V."/>
            <person name="Miyauchi S."/>
            <person name="Poulain J."/>
            <person name="Riccioni C."/>
            <person name="Rubini A."/>
            <person name="Sitrit Y."/>
            <person name="Splivallo R."/>
            <person name="Traeger S."/>
            <person name="Wang M."/>
            <person name="Zifcakova L."/>
            <person name="Wipf D."/>
            <person name="Zambonelli A."/>
            <person name="Paolocci F."/>
            <person name="Nowrousian M."/>
            <person name="Ottonello S."/>
            <person name="Baldrian P."/>
            <person name="Spatafora J.W."/>
            <person name="Henrissat B."/>
            <person name="Nagy L.G."/>
            <person name="Aury J.M."/>
            <person name="Wincker P."/>
            <person name="Grigoriev I.V."/>
            <person name="Bonfante P."/>
            <person name="Martin F.M."/>
        </authorList>
    </citation>
    <scope>NUCLEOTIDE SEQUENCE [LARGE SCALE GENOMIC DNA]</scope>
    <source>
        <strain evidence="3 4">RN42</strain>
    </source>
</reference>
<dbReference type="InterPro" id="IPR045358">
    <property type="entry name" value="Ty3_capsid"/>
</dbReference>
<dbReference type="Pfam" id="PF19259">
    <property type="entry name" value="Ty3_capsid"/>
    <property type="match status" value="1"/>
</dbReference>
<dbReference type="EMBL" id="ML119877">
    <property type="protein sequence ID" value="RPA72145.1"/>
    <property type="molecule type" value="Genomic_DNA"/>
</dbReference>
<feature type="region of interest" description="Disordered" evidence="1">
    <location>
        <begin position="579"/>
        <end position="601"/>
    </location>
</feature>
<feature type="region of interest" description="Disordered" evidence="1">
    <location>
        <begin position="1"/>
        <end position="121"/>
    </location>
</feature>
<feature type="compositionally biased region" description="Polar residues" evidence="1">
    <location>
        <begin position="101"/>
        <end position="110"/>
    </location>
</feature>
<evidence type="ECO:0000256" key="1">
    <source>
        <dbReference type="SAM" id="MobiDB-lite"/>
    </source>
</evidence>
<name>A0A3N4HCW6_ASCIM</name>
<feature type="compositionally biased region" description="Polar residues" evidence="1">
    <location>
        <begin position="40"/>
        <end position="52"/>
    </location>
</feature>
<evidence type="ECO:0000313" key="3">
    <source>
        <dbReference type="EMBL" id="RPA72145.1"/>
    </source>
</evidence>
<protein>
    <recommendedName>
        <fullName evidence="2">Ty3 transposon capsid-like protein domain-containing protein</fullName>
    </recommendedName>
</protein>
<feature type="region of interest" description="Disordered" evidence="1">
    <location>
        <begin position="248"/>
        <end position="272"/>
    </location>
</feature>
<feature type="domain" description="Ty3 transposon capsid-like protein" evidence="2">
    <location>
        <begin position="305"/>
        <end position="481"/>
    </location>
</feature>
<feature type="region of interest" description="Disordered" evidence="1">
    <location>
        <begin position="486"/>
        <end position="543"/>
    </location>
</feature>
<evidence type="ECO:0000259" key="2">
    <source>
        <dbReference type="Pfam" id="PF19259"/>
    </source>
</evidence>
<feature type="compositionally biased region" description="Polar residues" evidence="1">
    <location>
        <begin position="20"/>
        <end position="29"/>
    </location>
</feature>
<gene>
    <name evidence="3" type="ORF">BJ508DRAFT_335335</name>
</gene>